<evidence type="ECO:0000313" key="2">
    <source>
        <dbReference type="Proteomes" id="UP001157502"/>
    </source>
</evidence>
<comment type="caution">
    <text evidence="1">The sequence shown here is derived from an EMBL/GenBank/DDBJ whole genome shotgun (WGS) entry which is preliminary data.</text>
</comment>
<dbReference type="Proteomes" id="UP001157502">
    <property type="component" value="Chromosome 32"/>
</dbReference>
<proteinExistence type="predicted"/>
<name>A0ACC2F8M2_DALPE</name>
<gene>
    <name evidence="1" type="ORF">DPEC_G00328940</name>
</gene>
<sequence length="154" mass="16720">MSLDRGTSAVSFTRSNGAILKCNLKPRRLAVDRVPVRRTSLLTSVLKSLPSGGCPGRCSSLGHYASPWSPRQRLQSYSKPYCRGQTSNGCFGPGSMLSNSSLNAMGGRRDLPGISDPSHPPRVKRPSRTARSPDRHRDNTLPTMPQQGTTGTIW</sequence>
<evidence type="ECO:0000313" key="1">
    <source>
        <dbReference type="EMBL" id="KAJ7987676.1"/>
    </source>
</evidence>
<protein>
    <submittedName>
        <fullName evidence="1">Uncharacterized protein</fullName>
    </submittedName>
</protein>
<keyword evidence="2" id="KW-1185">Reference proteome</keyword>
<reference evidence="1" key="1">
    <citation type="submission" date="2021-05" db="EMBL/GenBank/DDBJ databases">
        <authorList>
            <person name="Pan Q."/>
            <person name="Jouanno E."/>
            <person name="Zahm M."/>
            <person name="Klopp C."/>
            <person name="Cabau C."/>
            <person name="Louis A."/>
            <person name="Berthelot C."/>
            <person name="Parey E."/>
            <person name="Roest Crollius H."/>
            <person name="Montfort J."/>
            <person name="Robinson-Rechavi M."/>
            <person name="Bouchez O."/>
            <person name="Lampietro C."/>
            <person name="Lopez Roques C."/>
            <person name="Donnadieu C."/>
            <person name="Postlethwait J."/>
            <person name="Bobe J."/>
            <person name="Dillon D."/>
            <person name="Chandos A."/>
            <person name="von Hippel F."/>
            <person name="Guiguen Y."/>
        </authorList>
    </citation>
    <scope>NUCLEOTIDE SEQUENCE</scope>
    <source>
        <strain evidence="1">YG-Jan2019</strain>
    </source>
</reference>
<dbReference type="EMBL" id="CM055759">
    <property type="protein sequence ID" value="KAJ7987676.1"/>
    <property type="molecule type" value="Genomic_DNA"/>
</dbReference>
<accession>A0ACC2F8M2</accession>
<organism evidence="1 2">
    <name type="scientific">Dallia pectoralis</name>
    <name type="common">Alaska blackfish</name>
    <dbReference type="NCBI Taxonomy" id="75939"/>
    <lineage>
        <taxon>Eukaryota</taxon>
        <taxon>Metazoa</taxon>
        <taxon>Chordata</taxon>
        <taxon>Craniata</taxon>
        <taxon>Vertebrata</taxon>
        <taxon>Euteleostomi</taxon>
        <taxon>Actinopterygii</taxon>
        <taxon>Neopterygii</taxon>
        <taxon>Teleostei</taxon>
        <taxon>Protacanthopterygii</taxon>
        <taxon>Esociformes</taxon>
        <taxon>Umbridae</taxon>
        <taxon>Dallia</taxon>
    </lineage>
</organism>